<evidence type="ECO:0000256" key="1">
    <source>
        <dbReference type="SAM" id="MobiDB-lite"/>
    </source>
</evidence>
<name>M3BRH2_SPHMS</name>
<gene>
    <name evidence="2" type="ORF">SEPMUDRAFT_136104</name>
</gene>
<accession>M3BRH2</accession>
<sequence length="108" mass="12279">MIESRSRRGCISSWSSGTRRSHSHHRILQPFDACYNLHSRSTHQHKTPSQQKCSSTPSLPSWQPLPPPMLGPLLFPLRSQRPLLRPSLRDTTAGTVVIGPSTNRRRFQ</sequence>
<dbReference type="Proteomes" id="UP000016931">
    <property type="component" value="Unassembled WGS sequence"/>
</dbReference>
<evidence type="ECO:0000313" key="2">
    <source>
        <dbReference type="EMBL" id="EMF08723.1"/>
    </source>
</evidence>
<feature type="region of interest" description="Disordered" evidence="1">
    <location>
        <begin position="40"/>
        <end position="65"/>
    </location>
</feature>
<reference evidence="2 3" key="1">
    <citation type="journal article" date="2012" name="PLoS Pathog.">
        <title>Diverse lifestyles and strategies of plant pathogenesis encoded in the genomes of eighteen Dothideomycetes fungi.</title>
        <authorList>
            <person name="Ohm R.A."/>
            <person name="Feau N."/>
            <person name="Henrissat B."/>
            <person name="Schoch C.L."/>
            <person name="Horwitz B.A."/>
            <person name="Barry K.W."/>
            <person name="Condon B.J."/>
            <person name="Copeland A.C."/>
            <person name="Dhillon B."/>
            <person name="Glaser F."/>
            <person name="Hesse C.N."/>
            <person name="Kosti I."/>
            <person name="LaButti K."/>
            <person name="Lindquist E.A."/>
            <person name="Lucas S."/>
            <person name="Salamov A.A."/>
            <person name="Bradshaw R.E."/>
            <person name="Ciuffetti L."/>
            <person name="Hamelin R.C."/>
            <person name="Kema G.H.J."/>
            <person name="Lawrence C."/>
            <person name="Scott J.A."/>
            <person name="Spatafora J.W."/>
            <person name="Turgeon B.G."/>
            <person name="de Wit P.J.G.M."/>
            <person name="Zhong S."/>
            <person name="Goodwin S.B."/>
            <person name="Grigoriev I.V."/>
        </authorList>
    </citation>
    <scope>NUCLEOTIDE SEQUENCE [LARGE SCALE GENOMIC DNA]</scope>
    <source>
        <strain evidence="2 3">SO2202</strain>
    </source>
</reference>
<dbReference type="EMBL" id="KB456270">
    <property type="protein sequence ID" value="EMF08723.1"/>
    <property type="molecule type" value="Genomic_DNA"/>
</dbReference>
<organism evidence="2 3">
    <name type="scientific">Sphaerulina musiva (strain SO2202)</name>
    <name type="common">Poplar stem canker fungus</name>
    <name type="synonym">Septoria musiva</name>
    <dbReference type="NCBI Taxonomy" id="692275"/>
    <lineage>
        <taxon>Eukaryota</taxon>
        <taxon>Fungi</taxon>
        <taxon>Dikarya</taxon>
        <taxon>Ascomycota</taxon>
        <taxon>Pezizomycotina</taxon>
        <taxon>Dothideomycetes</taxon>
        <taxon>Dothideomycetidae</taxon>
        <taxon>Mycosphaerellales</taxon>
        <taxon>Mycosphaerellaceae</taxon>
        <taxon>Sphaerulina</taxon>
    </lineage>
</organism>
<proteinExistence type="predicted"/>
<dbReference type="HOGENOM" id="CLU_2198640_0_0_1"/>
<dbReference type="OrthoDB" id="206088at2759"/>
<keyword evidence="3" id="KW-1185">Reference proteome</keyword>
<feature type="region of interest" description="Disordered" evidence="1">
    <location>
        <begin position="1"/>
        <end position="23"/>
    </location>
</feature>
<protein>
    <submittedName>
        <fullName evidence="2">Uncharacterized protein</fullName>
    </submittedName>
</protein>
<dbReference type="RefSeq" id="XP_016756844.1">
    <property type="nucleotide sequence ID" value="XM_016902753.1"/>
</dbReference>
<dbReference type="AlphaFoldDB" id="M3BRH2"/>
<dbReference type="GeneID" id="27899890"/>
<evidence type="ECO:0000313" key="3">
    <source>
        <dbReference type="Proteomes" id="UP000016931"/>
    </source>
</evidence>